<dbReference type="Proteomes" id="UP001597417">
    <property type="component" value="Unassembled WGS sequence"/>
</dbReference>
<evidence type="ECO:0000259" key="1">
    <source>
        <dbReference type="PROSITE" id="PS50878"/>
    </source>
</evidence>
<sequence length="542" mass="61536">MGAKGMPLLQREAVSRAVSNVANWGDTDVFPLPVENHVMHDFGPKVEELLINVSQEFDSRLNAEPVASYSTLAPVGYMGFRWATQIDPMWNAHLLSLVISLADKIENIRIPESAECVFSYRYRGDPGEGLFAQESWKKFQVRTRTLADQNQYVVAVDIADFYSRVYHHRLENSLRNVDSGGAITRQIMAILSKLSNNTSYGLPVGGPAARILAELVLHRVDKLLLAEPSTRNFCRYADDYRFFVSDLPSAYRAIGFLSEKLLRNEGLSLQKSKTRIMTSAEYLSTLDPPDAPEGSAARFLGLHLHYDPYSATADEDYERLKGQIEQFDILGLLRAELGKGRVHSALTRRLISALSYLDELPRRQAVLSLLENIETLSPVVPQVMMALRSTIEEISDHEFTEYIHEQVRDLILRSHYIAKVDLNLAFMIRTLATRKSNENEQLLIQLYNSSHGFGNSPAPIIQRDIILTLARWRPNYWISDQKNYISTAHPWAKRAFLIASYALGDEGRHWRDANKPPEGTFDRIVRDWAASRVSDSKWEVPI</sequence>
<reference evidence="3" key="1">
    <citation type="journal article" date="2019" name="Int. J. Syst. Evol. Microbiol.">
        <title>The Global Catalogue of Microorganisms (GCM) 10K type strain sequencing project: providing services to taxonomists for standard genome sequencing and annotation.</title>
        <authorList>
            <consortium name="The Broad Institute Genomics Platform"/>
            <consortium name="The Broad Institute Genome Sequencing Center for Infectious Disease"/>
            <person name="Wu L."/>
            <person name="Ma J."/>
        </authorList>
    </citation>
    <scope>NUCLEOTIDE SEQUENCE [LARGE SCALE GENOMIC DNA]</scope>
    <source>
        <strain evidence="3">CGMCC 4.7645</strain>
    </source>
</reference>
<dbReference type="PANTHER" id="PTHR34047">
    <property type="entry name" value="NUCLEAR INTRON MATURASE 1, MITOCHONDRIAL-RELATED"/>
    <property type="match status" value="1"/>
</dbReference>
<evidence type="ECO:0000313" key="2">
    <source>
        <dbReference type="EMBL" id="MFD2415428.1"/>
    </source>
</evidence>
<organism evidence="2 3">
    <name type="scientific">Amycolatopsis pigmentata</name>
    <dbReference type="NCBI Taxonomy" id="450801"/>
    <lineage>
        <taxon>Bacteria</taxon>
        <taxon>Bacillati</taxon>
        <taxon>Actinomycetota</taxon>
        <taxon>Actinomycetes</taxon>
        <taxon>Pseudonocardiales</taxon>
        <taxon>Pseudonocardiaceae</taxon>
        <taxon>Amycolatopsis</taxon>
    </lineage>
</organism>
<dbReference type="CDD" id="cd01646">
    <property type="entry name" value="RT_Bac_retron_I"/>
    <property type="match status" value="1"/>
</dbReference>
<evidence type="ECO:0000313" key="3">
    <source>
        <dbReference type="Proteomes" id="UP001597417"/>
    </source>
</evidence>
<keyword evidence="2" id="KW-0548">Nucleotidyltransferase</keyword>
<keyword evidence="3" id="KW-1185">Reference proteome</keyword>
<dbReference type="GO" id="GO:0003964">
    <property type="term" value="F:RNA-directed DNA polymerase activity"/>
    <property type="evidence" value="ECO:0007669"/>
    <property type="project" value="UniProtKB-KW"/>
</dbReference>
<accession>A0ABW5FK98</accession>
<dbReference type="InterPro" id="IPR000477">
    <property type="entry name" value="RT_dom"/>
</dbReference>
<proteinExistence type="predicted"/>
<dbReference type="RefSeq" id="WP_378261214.1">
    <property type="nucleotide sequence ID" value="NZ_JBHUKR010000004.1"/>
</dbReference>
<protein>
    <submittedName>
        <fullName evidence="2">RNA-directed DNA polymerase</fullName>
    </submittedName>
</protein>
<dbReference type="PROSITE" id="PS50878">
    <property type="entry name" value="RT_POL"/>
    <property type="match status" value="1"/>
</dbReference>
<feature type="domain" description="Reverse transcriptase" evidence="1">
    <location>
        <begin position="1"/>
        <end position="304"/>
    </location>
</feature>
<dbReference type="InterPro" id="IPR051083">
    <property type="entry name" value="GrpII_Intron_Splice-Mob/Def"/>
</dbReference>
<name>A0ABW5FK98_9PSEU</name>
<gene>
    <name evidence="2" type="ORF">ACFSXZ_03700</name>
</gene>
<dbReference type="PANTHER" id="PTHR34047:SF8">
    <property type="entry name" value="PROTEIN YKFC"/>
    <property type="match status" value="1"/>
</dbReference>
<dbReference type="EMBL" id="JBHUKR010000004">
    <property type="protein sequence ID" value="MFD2415428.1"/>
    <property type="molecule type" value="Genomic_DNA"/>
</dbReference>
<keyword evidence="2" id="KW-0695">RNA-directed DNA polymerase</keyword>
<comment type="caution">
    <text evidence="2">The sequence shown here is derived from an EMBL/GenBank/DDBJ whole genome shotgun (WGS) entry which is preliminary data.</text>
</comment>
<dbReference type="Pfam" id="PF00078">
    <property type="entry name" value="RVT_1"/>
    <property type="match status" value="1"/>
</dbReference>
<keyword evidence="2" id="KW-0808">Transferase</keyword>